<sequence>MKVQYLIILIFLFGCNTQENPIIYSEIKNPETDKPIQLSKKLIESNVDLRKLNLSDLRLLRNEIYARKGYVFKSKELSLHFQKFQWYRPKYEGKEIDNYLTEIDKSNINWIVDIENFVRPEKLLEEMKKSLRFVDFLEILPEIELPTNIENWTFRKKEQDLRQNKRYIALCEKYEKYRSAIGKISLPDSLFAIGINHASDFYTYTTFLFVNLEGEELWRKQLPLSFSSTAEFQGEPDPEIKDTVIERYNDVIITEDLQMKVSSWTKAIEHDSLGNFIKSEFSDTTVVIRDFYKE</sequence>
<keyword evidence="3" id="KW-1185">Reference proteome</keyword>
<reference evidence="2 3" key="1">
    <citation type="submission" date="2021-01" db="EMBL/GenBank/DDBJ databases">
        <title>Carboxyliciviraga sp.nov., isolated from coastal sediments.</title>
        <authorList>
            <person name="Lu D."/>
            <person name="Zhang T."/>
        </authorList>
    </citation>
    <scope>NUCLEOTIDE SEQUENCE [LARGE SCALE GENOMIC DNA]</scope>
    <source>
        <strain evidence="2 3">N1Y132</strain>
    </source>
</reference>
<evidence type="ECO:0000259" key="1">
    <source>
        <dbReference type="SMART" id="SM01324"/>
    </source>
</evidence>
<dbReference type="Gene3D" id="1.20.58.1690">
    <property type="match status" value="1"/>
</dbReference>
<proteinExistence type="predicted"/>
<protein>
    <submittedName>
        <fullName evidence="2">YARHG domain-containing protein</fullName>
    </submittedName>
</protein>
<accession>A0ABS1HQW0</accession>
<dbReference type="Proteomes" id="UP000605676">
    <property type="component" value="Unassembled WGS sequence"/>
</dbReference>
<evidence type="ECO:0000313" key="3">
    <source>
        <dbReference type="Proteomes" id="UP000605676"/>
    </source>
</evidence>
<comment type="caution">
    <text evidence="2">The sequence shown here is derived from an EMBL/GenBank/DDBJ whole genome shotgun (WGS) entry which is preliminary data.</text>
</comment>
<dbReference type="InterPro" id="IPR038434">
    <property type="entry name" value="YARHG_sf"/>
</dbReference>
<evidence type="ECO:0000313" key="2">
    <source>
        <dbReference type="EMBL" id="MBK3520047.1"/>
    </source>
</evidence>
<dbReference type="Pfam" id="PF13308">
    <property type="entry name" value="YARHG"/>
    <property type="match status" value="1"/>
</dbReference>
<dbReference type="EMBL" id="JAENRR010000145">
    <property type="protein sequence ID" value="MBK3520047.1"/>
    <property type="molecule type" value="Genomic_DNA"/>
</dbReference>
<dbReference type="InterPro" id="IPR025582">
    <property type="entry name" value="YARHG_dom"/>
</dbReference>
<dbReference type="PROSITE" id="PS51257">
    <property type="entry name" value="PROKAR_LIPOPROTEIN"/>
    <property type="match status" value="1"/>
</dbReference>
<feature type="domain" description="YARHG" evidence="1">
    <location>
        <begin position="32"/>
        <end position="116"/>
    </location>
</feature>
<name>A0ABS1HQW0_9BACT</name>
<gene>
    <name evidence="2" type="ORF">JIV24_22135</name>
</gene>
<dbReference type="RefSeq" id="WP_200467264.1">
    <property type="nucleotide sequence ID" value="NZ_JAENRR010000145.1"/>
</dbReference>
<dbReference type="SMART" id="SM01324">
    <property type="entry name" value="YARHG"/>
    <property type="match status" value="1"/>
</dbReference>
<organism evidence="2 3">
    <name type="scientific">Carboxylicivirga marina</name>
    <dbReference type="NCBI Taxonomy" id="2800988"/>
    <lineage>
        <taxon>Bacteria</taxon>
        <taxon>Pseudomonadati</taxon>
        <taxon>Bacteroidota</taxon>
        <taxon>Bacteroidia</taxon>
        <taxon>Marinilabiliales</taxon>
        <taxon>Marinilabiliaceae</taxon>
        <taxon>Carboxylicivirga</taxon>
    </lineage>
</organism>